<feature type="non-terminal residue" evidence="1">
    <location>
        <position position="1"/>
    </location>
</feature>
<accession>A0A383DCB6</accession>
<reference evidence="1" key="1">
    <citation type="submission" date="2018-05" db="EMBL/GenBank/DDBJ databases">
        <authorList>
            <person name="Lanie J.A."/>
            <person name="Ng W.-L."/>
            <person name="Kazmierczak K.M."/>
            <person name="Andrzejewski T.M."/>
            <person name="Davidsen T.M."/>
            <person name="Wayne K.J."/>
            <person name="Tettelin H."/>
            <person name="Glass J.I."/>
            <person name="Rusch D."/>
            <person name="Podicherti R."/>
            <person name="Tsui H.-C.T."/>
            <person name="Winkler M.E."/>
        </authorList>
    </citation>
    <scope>NUCLEOTIDE SEQUENCE</scope>
</reference>
<proteinExistence type="predicted"/>
<name>A0A383DCB6_9ZZZZ</name>
<gene>
    <name evidence="1" type="ORF">METZ01_LOCUS494749</name>
</gene>
<dbReference type="AlphaFoldDB" id="A0A383DCB6"/>
<protein>
    <submittedName>
        <fullName evidence="1">Uncharacterized protein</fullName>
    </submittedName>
</protein>
<sequence>EPADEMLFCGQKLAAKVDKIIGEVDLVDGPRVLNGIPVHVVELRVTHWSQCQIEPRVKDAGRTVG</sequence>
<evidence type="ECO:0000313" key="1">
    <source>
        <dbReference type="EMBL" id="SVE41895.1"/>
    </source>
</evidence>
<dbReference type="EMBL" id="UINC01215958">
    <property type="protein sequence ID" value="SVE41895.1"/>
    <property type="molecule type" value="Genomic_DNA"/>
</dbReference>
<organism evidence="1">
    <name type="scientific">marine metagenome</name>
    <dbReference type="NCBI Taxonomy" id="408172"/>
    <lineage>
        <taxon>unclassified sequences</taxon>
        <taxon>metagenomes</taxon>
        <taxon>ecological metagenomes</taxon>
    </lineage>
</organism>